<protein>
    <submittedName>
        <fullName evidence="7">Uncharacterized protein</fullName>
    </submittedName>
</protein>
<keyword evidence="4 6" id="KW-1133">Transmembrane helix</keyword>
<evidence type="ECO:0000256" key="2">
    <source>
        <dbReference type="ARBA" id="ARBA00009166"/>
    </source>
</evidence>
<accession>A0AA36MBY8</accession>
<evidence type="ECO:0000256" key="6">
    <source>
        <dbReference type="SAM" id="Phobius"/>
    </source>
</evidence>
<reference evidence="7" key="1">
    <citation type="submission" date="2023-07" db="EMBL/GenBank/DDBJ databases">
        <authorList>
            <consortium name="CYATHOMIX"/>
        </authorList>
    </citation>
    <scope>NUCLEOTIDE SEQUENCE</scope>
    <source>
        <strain evidence="7">N/A</strain>
    </source>
</reference>
<dbReference type="InterPro" id="IPR050920">
    <property type="entry name" value="Nematode_rcpt-like_delta"/>
</dbReference>
<feature type="transmembrane region" description="Helical" evidence="6">
    <location>
        <begin position="128"/>
        <end position="150"/>
    </location>
</feature>
<comment type="similarity">
    <text evidence="2">Belongs to the nematode receptor-like protein srd family.</text>
</comment>
<gene>
    <name evidence="7" type="ORF">CYNAS_LOCUS19292</name>
</gene>
<feature type="transmembrane region" description="Helical" evidence="6">
    <location>
        <begin position="46"/>
        <end position="67"/>
    </location>
</feature>
<evidence type="ECO:0000256" key="3">
    <source>
        <dbReference type="ARBA" id="ARBA00022692"/>
    </source>
</evidence>
<keyword evidence="8" id="KW-1185">Reference proteome</keyword>
<feature type="transmembrane region" description="Helical" evidence="6">
    <location>
        <begin position="102"/>
        <end position="122"/>
    </location>
</feature>
<comment type="subcellular location">
    <subcellularLocation>
        <location evidence="1">Membrane</location>
        <topology evidence="1">Multi-pass membrane protein</topology>
    </subcellularLocation>
</comment>
<dbReference type="GO" id="GO:0016020">
    <property type="term" value="C:membrane"/>
    <property type="evidence" value="ECO:0007669"/>
    <property type="project" value="UniProtKB-SubCell"/>
</dbReference>
<comment type="caution">
    <text evidence="7">The sequence shown here is derived from an EMBL/GenBank/DDBJ whole genome shotgun (WGS) entry which is preliminary data.</text>
</comment>
<organism evidence="7 8">
    <name type="scientific">Cylicocyclus nassatus</name>
    <name type="common">Nematode worm</name>
    <dbReference type="NCBI Taxonomy" id="53992"/>
    <lineage>
        <taxon>Eukaryota</taxon>
        <taxon>Metazoa</taxon>
        <taxon>Ecdysozoa</taxon>
        <taxon>Nematoda</taxon>
        <taxon>Chromadorea</taxon>
        <taxon>Rhabditida</taxon>
        <taxon>Rhabditina</taxon>
        <taxon>Rhabditomorpha</taxon>
        <taxon>Strongyloidea</taxon>
        <taxon>Strongylidae</taxon>
        <taxon>Cylicocyclus</taxon>
    </lineage>
</organism>
<proteinExistence type="inferred from homology"/>
<dbReference type="Pfam" id="PF10317">
    <property type="entry name" value="7TM_GPCR_Srd"/>
    <property type="match status" value="1"/>
</dbReference>
<keyword evidence="5 6" id="KW-0472">Membrane</keyword>
<evidence type="ECO:0000313" key="7">
    <source>
        <dbReference type="EMBL" id="CAJ0607309.1"/>
    </source>
</evidence>
<dbReference type="AlphaFoldDB" id="A0AA36MBY8"/>
<dbReference type="Proteomes" id="UP001176961">
    <property type="component" value="Unassembled WGS sequence"/>
</dbReference>
<evidence type="ECO:0000313" key="8">
    <source>
        <dbReference type="Proteomes" id="UP001176961"/>
    </source>
</evidence>
<evidence type="ECO:0000256" key="5">
    <source>
        <dbReference type="ARBA" id="ARBA00023136"/>
    </source>
</evidence>
<keyword evidence="3 6" id="KW-0812">Transmembrane</keyword>
<sequence>MEFQLPYLTLDYSTDAVRAAAITHYVVPNIEKYAVVLSGSIVQPCVLWLLFCSSVLNCVIYTIIYYFRKKVLVLLRSGQAFSSTQNSYNVEQFVKALTRQSLVLTFAIFPPISGYLLIQFGILQPQVLGFFIAPGLCLGPVLDPIITMYYTSPYRLFIKSVIREWKLLIPLNKQQLQVQTLGTSAA</sequence>
<dbReference type="PANTHER" id="PTHR22945">
    <property type="entry name" value="SERPENTINE RECEPTOR, CLASS D DELTA"/>
    <property type="match status" value="1"/>
</dbReference>
<name>A0AA36MBY8_CYLNA</name>
<evidence type="ECO:0000256" key="4">
    <source>
        <dbReference type="ARBA" id="ARBA00022989"/>
    </source>
</evidence>
<evidence type="ECO:0000256" key="1">
    <source>
        <dbReference type="ARBA" id="ARBA00004141"/>
    </source>
</evidence>
<dbReference type="EMBL" id="CATQJL010000316">
    <property type="protein sequence ID" value="CAJ0607309.1"/>
    <property type="molecule type" value="Genomic_DNA"/>
</dbReference>
<dbReference type="InterPro" id="IPR019421">
    <property type="entry name" value="7TM_GPCR_serpentine_rcpt_Srd"/>
</dbReference>
<dbReference type="PANTHER" id="PTHR22945:SF96">
    <property type="entry name" value="SERPENTINE RECEPTOR, CLASS D (DELTA)"/>
    <property type="match status" value="1"/>
</dbReference>